<organism evidence="1 2">
    <name type="scientific">Sulfitobacter sediminis</name>
    <dbReference type="NCBI Taxonomy" id="3234186"/>
    <lineage>
        <taxon>Bacteria</taxon>
        <taxon>Pseudomonadati</taxon>
        <taxon>Pseudomonadota</taxon>
        <taxon>Alphaproteobacteria</taxon>
        <taxon>Rhodobacterales</taxon>
        <taxon>Roseobacteraceae</taxon>
        <taxon>Sulfitobacter</taxon>
    </lineage>
</organism>
<name>A0ABV3RI07_9RHOB</name>
<evidence type="ECO:0000313" key="2">
    <source>
        <dbReference type="Proteomes" id="UP001556098"/>
    </source>
</evidence>
<protein>
    <submittedName>
        <fullName evidence="1">Uncharacterized protein</fullName>
    </submittedName>
</protein>
<keyword evidence="2" id="KW-1185">Reference proteome</keyword>
<dbReference type="EMBL" id="JBFNXX010000002">
    <property type="protein sequence ID" value="MEW9918589.1"/>
    <property type="molecule type" value="Genomic_DNA"/>
</dbReference>
<sequence>MKVFLDLLKTTGAELVKLNKRTSAKMALLGDLNTARATCKTKEAKAMIGELMLPIDKDVRKDVDAFNSKVAAAWKKAKGETPPPDVEKKIQGVLNNGAKSMQSKGGPRLEPSFSGTAGIRFHYYSLDEKGKSAAG</sequence>
<dbReference type="Proteomes" id="UP001556098">
    <property type="component" value="Unassembled WGS sequence"/>
</dbReference>
<comment type="caution">
    <text evidence="1">The sequence shown here is derived from an EMBL/GenBank/DDBJ whole genome shotgun (WGS) entry which is preliminary data.</text>
</comment>
<evidence type="ECO:0000313" key="1">
    <source>
        <dbReference type="EMBL" id="MEW9918589.1"/>
    </source>
</evidence>
<accession>A0ABV3RI07</accession>
<reference evidence="1 2" key="1">
    <citation type="submission" date="2024-07" db="EMBL/GenBank/DDBJ databases">
        <title>Marimonas sp.nov., isolated from tidal-flat sediment.</title>
        <authorList>
            <person name="Jayan J.N."/>
            <person name="Lee S.S."/>
        </authorList>
    </citation>
    <scope>NUCLEOTIDE SEQUENCE [LARGE SCALE GENOMIC DNA]</scope>
    <source>
        <strain evidence="1 2">MJW-29</strain>
    </source>
</reference>
<proteinExistence type="predicted"/>
<dbReference type="RefSeq" id="WP_367876293.1">
    <property type="nucleotide sequence ID" value="NZ_JBFNXX010000002.1"/>
</dbReference>
<gene>
    <name evidence="1" type="ORF">AB2B41_03170</name>
</gene>